<dbReference type="GO" id="GO:0030490">
    <property type="term" value="P:maturation of SSU-rRNA"/>
    <property type="evidence" value="ECO:0007669"/>
    <property type="project" value="UniProtKB-UniRule"/>
</dbReference>
<dbReference type="InterPro" id="IPR020053">
    <property type="entry name" value="Ribosome-bd_factorA_CS"/>
</dbReference>
<comment type="subcellular location">
    <subcellularLocation>
        <location evidence="2">Cytoplasm</location>
    </subcellularLocation>
</comment>
<evidence type="ECO:0000256" key="1">
    <source>
        <dbReference type="ARBA" id="ARBA00022517"/>
    </source>
</evidence>
<comment type="similarity">
    <text evidence="2">Belongs to the RbfA family.</text>
</comment>
<gene>
    <name evidence="2" type="primary">rbfA</name>
    <name evidence="3" type="ORF">BTE48_11810</name>
</gene>
<organism evidence="3 4">
    <name type="scientific">Oceanospirillum multiglobuliferum</name>
    <dbReference type="NCBI Taxonomy" id="64969"/>
    <lineage>
        <taxon>Bacteria</taxon>
        <taxon>Pseudomonadati</taxon>
        <taxon>Pseudomonadota</taxon>
        <taxon>Gammaproteobacteria</taxon>
        <taxon>Oceanospirillales</taxon>
        <taxon>Oceanospirillaceae</taxon>
        <taxon>Oceanospirillum</taxon>
    </lineage>
</organism>
<dbReference type="AlphaFoldDB" id="A0A1T4RG32"/>
<dbReference type="PANTHER" id="PTHR33515">
    <property type="entry name" value="RIBOSOME-BINDING FACTOR A, CHLOROPLASTIC-RELATED"/>
    <property type="match status" value="1"/>
</dbReference>
<dbReference type="InterPro" id="IPR023799">
    <property type="entry name" value="RbfA_dom_sf"/>
</dbReference>
<accession>A0A1T4RG32</accession>
<proteinExistence type="inferred from homology"/>
<evidence type="ECO:0000313" key="4">
    <source>
        <dbReference type="Proteomes" id="UP000191418"/>
    </source>
</evidence>
<sequence>MAREFKRTDRISEQLQKELARLIQFEVKDPRLGMVTVNQVKISSDLGYADVYITVLNKDTEAEAKEDVEVLRRASGFLRTQIGKAIKLRTVPQLRFHYDASVVYGQKLSSLIDKAVAADKERIADEQADAGADDQKDGQ</sequence>
<dbReference type="GO" id="GO:0005829">
    <property type="term" value="C:cytosol"/>
    <property type="evidence" value="ECO:0007669"/>
    <property type="project" value="TreeGrafter"/>
</dbReference>
<dbReference type="Pfam" id="PF02033">
    <property type="entry name" value="RBFA"/>
    <property type="match status" value="1"/>
</dbReference>
<name>A0A1T4RG32_9GAMM</name>
<dbReference type="EMBL" id="MTSM01000016">
    <property type="protein sequence ID" value="OPX54894.1"/>
    <property type="molecule type" value="Genomic_DNA"/>
</dbReference>
<evidence type="ECO:0000313" key="3">
    <source>
        <dbReference type="EMBL" id="OPX54894.1"/>
    </source>
</evidence>
<keyword evidence="1 2" id="KW-0690">Ribosome biogenesis</keyword>
<dbReference type="PANTHER" id="PTHR33515:SF1">
    <property type="entry name" value="RIBOSOME-BINDING FACTOR A, CHLOROPLASTIC-RELATED"/>
    <property type="match status" value="1"/>
</dbReference>
<dbReference type="InterPro" id="IPR015946">
    <property type="entry name" value="KH_dom-like_a/b"/>
</dbReference>
<keyword evidence="4" id="KW-1185">Reference proteome</keyword>
<dbReference type="SUPFAM" id="SSF89919">
    <property type="entry name" value="Ribosome-binding factor A, RbfA"/>
    <property type="match status" value="1"/>
</dbReference>
<dbReference type="Proteomes" id="UP000191418">
    <property type="component" value="Unassembled WGS sequence"/>
</dbReference>
<protein>
    <recommendedName>
        <fullName evidence="2">Ribosome-binding factor A</fullName>
    </recommendedName>
</protein>
<dbReference type="InterPro" id="IPR000238">
    <property type="entry name" value="RbfA"/>
</dbReference>
<comment type="subunit">
    <text evidence="2">Monomer. Binds 30S ribosomal subunits, but not 50S ribosomal subunits or 70S ribosomes.</text>
</comment>
<reference evidence="3 4" key="1">
    <citation type="submission" date="2017-01" db="EMBL/GenBank/DDBJ databases">
        <title>Genome Sequencing of a Marine Spirillum, Oceanospirillum multiglobuliferum ATCC 33336, from Japan.</title>
        <authorList>
            <person name="Carney J.G."/>
            <person name="Trachtenberg A.M."/>
            <person name="Rheaume B.A."/>
            <person name="Linnane J.D."/>
            <person name="Pitts N.L."/>
            <person name="Mykles D.L."/>
            <person name="Maclea K.S."/>
        </authorList>
    </citation>
    <scope>NUCLEOTIDE SEQUENCE [LARGE SCALE GENOMIC DNA]</scope>
    <source>
        <strain evidence="3 4">ATCC 33336</strain>
    </source>
</reference>
<dbReference type="Gene3D" id="3.30.300.20">
    <property type="match status" value="1"/>
</dbReference>
<dbReference type="PROSITE" id="PS01319">
    <property type="entry name" value="RBFA"/>
    <property type="match status" value="1"/>
</dbReference>
<dbReference type="GO" id="GO:0043024">
    <property type="term" value="F:ribosomal small subunit binding"/>
    <property type="evidence" value="ECO:0007669"/>
    <property type="project" value="TreeGrafter"/>
</dbReference>
<keyword evidence="2" id="KW-0963">Cytoplasm</keyword>
<dbReference type="HAMAP" id="MF_00003">
    <property type="entry name" value="RbfA"/>
    <property type="match status" value="1"/>
</dbReference>
<evidence type="ECO:0000256" key="2">
    <source>
        <dbReference type="HAMAP-Rule" id="MF_00003"/>
    </source>
</evidence>
<dbReference type="STRING" id="64969.SAMN02745127_02337"/>
<dbReference type="RefSeq" id="WP_078745899.1">
    <property type="nucleotide sequence ID" value="NZ_FUXG01000016.1"/>
</dbReference>
<dbReference type="NCBIfam" id="TIGR00082">
    <property type="entry name" value="rbfA"/>
    <property type="match status" value="1"/>
</dbReference>
<comment type="caution">
    <text evidence="3">The sequence shown here is derived from an EMBL/GenBank/DDBJ whole genome shotgun (WGS) entry which is preliminary data.</text>
</comment>
<dbReference type="OrthoDB" id="307788at2"/>
<comment type="function">
    <text evidence="2">One of several proteins that assist in the late maturation steps of the functional core of the 30S ribosomal subunit. Associates with free 30S ribosomal subunits (but not with 30S subunits that are part of 70S ribosomes or polysomes). Required for efficient processing of 16S rRNA. May interact with the 5'-terminal helix region of 16S rRNA.</text>
</comment>